<accession>A0A8J3X3B0</accession>
<dbReference type="GO" id="GO:0016491">
    <property type="term" value="F:oxidoreductase activity"/>
    <property type="evidence" value="ECO:0007669"/>
    <property type="project" value="InterPro"/>
</dbReference>
<dbReference type="SMART" id="SM00829">
    <property type="entry name" value="PKS_ER"/>
    <property type="match status" value="1"/>
</dbReference>
<dbReference type="EMBL" id="BOON01000049">
    <property type="protein sequence ID" value="GII25294.1"/>
    <property type="molecule type" value="Genomic_DNA"/>
</dbReference>
<dbReference type="InterPro" id="IPR011032">
    <property type="entry name" value="GroES-like_sf"/>
</dbReference>
<dbReference type="InterPro" id="IPR013154">
    <property type="entry name" value="ADH-like_N"/>
</dbReference>
<keyword evidence="1" id="KW-0521">NADP</keyword>
<dbReference type="Gene3D" id="3.40.50.720">
    <property type="entry name" value="NAD(P)-binding Rossmann-like Domain"/>
    <property type="match status" value="1"/>
</dbReference>
<dbReference type="InterPro" id="IPR036291">
    <property type="entry name" value="NAD(P)-bd_dom_sf"/>
</dbReference>
<dbReference type="InterPro" id="IPR020843">
    <property type="entry name" value="ER"/>
</dbReference>
<dbReference type="SUPFAM" id="SSF50129">
    <property type="entry name" value="GroES-like"/>
    <property type="match status" value="1"/>
</dbReference>
<gene>
    <name evidence="4" type="ORF">Pme01_48910</name>
</gene>
<comment type="caution">
    <text evidence="4">The sequence shown here is derived from an EMBL/GenBank/DDBJ whole genome shotgun (WGS) entry which is preliminary data.</text>
</comment>
<dbReference type="Pfam" id="PF08240">
    <property type="entry name" value="ADH_N"/>
    <property type="match status" value="1"/>
</dbReference>
<organism evidence="4 5">
    <name type="scientific">Planosporangium mesophilum</name>
    <dbReference type="NCBI Taxonomy" id="689768"/>
    <lineage>
        <taxon>Bacteria</taxon>
        <taxon>Bacillati</taxon>
        <taxon>Actinomycetota</taxon>
        <taxon>Actinomycetes</taxon>
        <taxon>Micromonosporales</taxon>
        <taxon>Micromonosporaceae</taxon>
        <taxon>Planosporangium</taxon>
    </lineage>
</organism>
<dbReference type="Gene3D" id="3.90.180.10">
    <property type="entry name" value="Medium-chain alcohol dehydrogenases, catalytic domain"/>
    <property type="match status" value="1"/>
</dbReference>
<evidence type="ECO:0000256" key="1">
    <source>
        <dbReference type="ARBA" id="ARBA00022857"/>
    </source>
</evidence>
<dbReference type="CDD" id="cd05289">
    <property type="entry name" value="MDR_like_2"/>
    <property type="match status" value="1"/>
</dbReference>
<dbReference type="AlphaFoldDB" id="A0A8J3X3B0"/>
<dbReference type="Pfam" id="PF13602">
    <property type="entry name" value="ADH_zinc_N_2"/>
    <property type="match status" value="1"/>
</dbReference>
<reference evidence="4" key="1">
    <citation type="submission" date="2021-01" db="EMBL/GenBank/DDBJ databases">
        <title>Whole genome shotgun sequence of Planosporangium mesophilum NBRC 109066.</title>
        <authorList>
            <person name="Komaki H."/>
            <person name="Tamura T."/>
        </authorList>
    </citation>
    <scope>NUCLEOTIDE SEQUENCE</scope>
    <source>
        <strain evidence="4">NBRC 109066</strain>
    </source>
</reference>
<dbReference type="Proteomes" id="UP000599074">
    <property type="component" value="Unassembled WGS sequence"/>
</dbReference>
<dbReference type="RefSeq" id="WP_168113291.1">
    <property type="nucleotide sequence ID" value="NZ_BOON01000049.1"/>
</dbReference>
<name>A0A8J3X3B0_9ACTN</name>
<sequence>MRAILVEQFGGPDVLRVREVPLPQPSSGEVLVRVTSAGVGPWDVAARQGRLSRELPYIPGFECAGTIVGRSGDDAGFHDGEPVYGYIGFGGAYADYAACRPERLAPIPMALALWEAGAAPVDLLTADAGIEDALGVRRGQTVLVTAAAGGLGHLAAQLAVHAGATVIGTAGRDHHDFVHKLGVGEVVDHYDPEWPQRVRDLVPGGVDAALSCVAATTDGAIAVTRDGGVVATPNPGGEVPAGRRVQLLRYQGPMDGRRLARLAKVLDDGAVAVIISTRFDLEDAPDAHSQVEQGHTKGKIVLSVNED</sequence>
<dbReference type="InterPro" id="IPR051603">
    <property type="entry name" value="Zinc-ADH_QOR/CCCR"/>
</dbReference>
<proteinExistence type="predicted"/>
<evidence type="ECO:0000313" key="5">
    <source>
        <dbReference type="Proteomes" id="UP000599074"/>
    </source>
</evidence>
<dbReference type="PANTHER" id="PTHR44154">
    <property type="entry name" value="QUINONE OXIDOREDUCTASE"/>
    <property type="match status" value="1"/>
</dbReference>
<protein>
    <submittedName>
        <fullName evidence="4">NADPH:quinone reductase</fullName>
    </submittedName>
</protein>
<feature type="region of interest" description="Disordered" evidence="2">
    <location>
        <begin position="286"/>
        <end position="307"/>
    </location>
</feature>
<dbReference type="SUPFAM" id="SSF51735">
    <property type="entry name" value="NAD(P)-binding Rossmann-fold domains"/>
    <property type="match status" value="1"/>
</dbReference>
<evidence type="ECO:0000256" key="2">
    <source>
        <dbReference type="SAM" id="MobiDB-lite"/>
    </source>
</evidence>
<feature type="domain" description="Enoyl reductase (ER)" evidence="3">
    <location>
        <begin position="10"/>
        <end position="302"/>
    </location>
</feature>
<keyword evidence="5" id="KW-1185">Reference proteome</keyword>
<evidence type="ECO:0000313" key="4">
    <source>
        <dbReference type="EMBL" id="GII25294.1"/>
    </source>
</evidence>
<evidence type="ECO:0000259" key="3">
    <source>
        <dbReference type="SMART" id="SM00829"/>
    </source>
</evidence>
<dbReference type="PANTHER" id="PTHR44154:SF1">
    <property type="entry name" value="QUINONE OXIDOREDUCTASE"/>
    <property type="match status" value="1"/>
</dbReference>